<dbReference type="SUPFAM" id="SSF51735">
    <property type="entry name" value="NAD(P)-binding Rossmann-fold domains"/>
    <property type="match status" value="1"/>
</dbReference>
<protein>
    <submittedName>
        <fullName evidence="2">Oxidoreductase andH</fullName>
    </submittedName>
</protein>
<keyword evidence="3" id="KW-1185">Reference proteome</keyword>
<comment type="caution">
    <text evidence="2">The sequence shown here is derived from an EMBL/GenBank/DDBJ whole genome shotgun (WGS) entry which is preliminary data.</text>
</comment>
<dbReference type="InterPro" id="IPR036291">
    <property type="entry name" value="NAD(P)-bd_dom_sf"/>
</dbReference>
<proteinExistence type="predicted"/>
<organism evidence="2 3">
    <name type="scientific">Penicillium diatomitis</name>
    <dbReference type="NCBI Taxonomy" id="2819901"/>
    <lineage>
        <taxon>Eukaryota</taxon>
        <taxon>Fungi</taxon>
        <taxon>Dikarya</taxon>
        <taxon>Ascomycota</taxon>
        <taxon>Pezizomycotina</taxon>
        <taxon>Eurotiomycetes</taxon>
        <taxon>Eurotiomycetidae</taxon>
        <taxon>Eurotiales</taxon>
        <taxon>Aspergillaceae</taxon>
        <taxon>Penicillium</taxon>
    </lineage>
</organism>
<evidence type="ECO:0000256" key="1">
    <source>
        <dbReference type="ARBA" id="ARBA00023002"/>
    </source>
</evidence>
<dbReference type="InterPro" id="IPR052228">
    <property type="entry name" value="Sec_Metab_Biosynth_Oxidored"/>
</dbReference>
<dbReference type="RefSeq" id="XP_056787597.1">
    <property type="nucleotide sequence ID" value="XM_056936798.1"/>
</dbReference>
<dbReference type="PANTHER" id="PTHR47534:SF3">
    <property type="entry name" value="ALCOHOL DEHYDROGENASE-LIKE C-TERMINAL DOMAIN-CONTAINING PROTEIN"/>
    <property type="match status" value="1"/>
</dbReference>
<keyword evidence="1" id="KW-0560">Oxidoreductase</keyword>
<accession>A0A9X0BNS6</accession>
<dbReference type="PANTHER" id="PTHR47534">
    <property type="entry name" value="YALI0E05731P"/>
    <property type="match status" value="1"/>
</dbReference>
<reference evidence="2" key="2">
    <citation type="journal article" date="2023" name="IMA Fungus">
        <title>Comparative genomic study of the Penicillium genus elucidates a diverse pangenome and 15 lateral gene transfer events.</title>
        <authorList>
            <person name="Petersen C."/>
            <person name="Sorensen T."/>
            <person name="Nielsen M.R."/>
            <person name="Sondergaard T.E."/>
            <person name="Sorensen J.L."/>
            <person name="Fitzpatrick D.A."/>
            <person name="Frisvad J.C."/>
            <person name="Nielsen K.L."/>
        </authorList>
    </citation>
    <scope>NUCLEOTIDE SEQUENCE</scope>
    <source>
        <strain evidence="2">IBT 30728</strain>
    </source>
</reference>
<dbReference type="Gene3D" id="3.40.50.720">
    <property type="entry name" value="NAD(P)-binding Rossmann-like Domain"/>
    <property type="match status" value="1"/>
</dbReference>
<dbReference type="GO" id="GO:0016491">
    <property type="term" value="F:oxidoreductase activity"/>
    <property type="evidence" value="ECO:0007669"/>
    <property type="project" value="UniProtKB-KW"/>
</dbReference>
<dbReference type="EMBL" id="JAPWDQ010000010">
    <property type="protein sequence ID" value="KAJ5477053.1"/>
    <property type="molecule type" value="Genomic_DNA"/>
</dbReference>
<evidence type="ECO:0000313" key="3">
    <source>
        <dbReference type="Proteomes" id="UP001148312"/>
    </source>
</evidence>
<dbReference type="InterPro" id="IPR002347">
    <property type="entry name" value="SDR_fam"/>
</dbReference>
<dbReference type="GeneID" id="81627047"/>
<name>A0A9X0BNS6_9EURO</name>
<gene>
    <name evidence="2" type="ORF">N7539_007197</name>
</gene>
<dbReference type="AlphaFoldDB" id="A0A9X0BNS6"/>
<dbReference type="Proteomes" id="UP001148312">
    <property type="component" value="Unassembled WGS sequence"/>
</dbReference>
<sequence length="345" mass="37625">MVNLSTVQASNASLPKTLFTRNGPVGVFVGATNGIGRASLLAFAKYTQQPRLYFIGRSQTAADEVLGQLKDVNAGGQYEFVKADASLLRNVDEICQSIQAKETRLDILFQSQGTLDFSSETSEKLPLIMALGYYSKMRFIANLLPLLQRSSTPRVVVVLAGTKEGPVNPNDIPGKKVKPWQARGHLCSMMTLTMERFAQSAPSVSFVHSYPGFVRTSLDQSIKGVTGVVMRSIFSIVNMFATHNWISLEETGDRHVFLSTAPRYAAKERSAGLSSEGGGVDGPKAVVASNGQIGAGVYTVDEFCESGDASVQQVLQRLRENRTDQKIWEHLNDVFKRVTGKSSIH</sequence>
<reference evidence="2" key="1">
    <citation type="submission" date="2022-12" db="EMBL/GenBank/DDBJ databases">
        <authorList>
            <person name="Petersen C."/>
        </authorList>
    </citation>
    <scope>NUCLEOTIDE SEQUENCE</scope>
    <source>
        <strain evidence="2">IBT 30728</strain>
    </source>
</reference>
<dbReference type="Pfam" id="PF00106">
    <property type="entry name" value="adh_short"/>
    <property type="match status" value="1"/>
</dbReference>
<evidence type="ECO:0000313" key="2">
    <source>
        <dbReference type="EMBL" id="KAJ5477053.1"/>
    </source>
</evidence>